<dbReference type="InterPro" id="IPR050793">
    <property type="entry name" value="CMP-NeuNAc_synthase"/>
</dbReference>
<protein>
    <submittedName>
        <fullName evidence="1">Cytidylyltransferase</fullName>
    </submittedName>
</protein>
<dbReference type="AlphaFoldDB" id="A0A1H9M0D7"/>
<evidence type="ECO:0000313" key="1">
    <source>
        <dbReference type="EMBL" id="SER16927.1"/>
    </source>
</evidence>
<dbReference type="Pfam" id="PF02348">
    <property type="entry name" value="CTP_transf_3"/>
    <property type="match status" value="1"/>
</dbReference>
<dbReference type="InterPro" id="IPR029044">
    <property type="entry name" value="Nucleotide-diphossugar_trans"/>
</dbReference>
<dbReference type="Proteomes" id="UP000199410">
    <property type="component" value="Unassembled WGS sequence"/>
</dbReference>
<accession>A0A1H9M0D7</accession>
<keyword evidence="1" id="KW-0548">Nucleotidyltransferase</keyword>
<name>A0A1H9M0D7_9BACI</name>
<dbReference type="CDD" id="cd02513">
    <property type="entry name" value="CMP-NeuAc_Synthase"/>
    <property type="match status" value="1"/>
</dbReference>
<comment type="caution">
    <text evidence="1">The sequence shown here is derived from an EMBL/GenBank/DDBJ whole genome shotgun (WGS) entry which is preliminary data.</text>
</comment>
<dbReference type="Gene3D" id="3.90.550.10">
    <property type="entry name" value="Spore Coat Polysaccharide Biosynthesis Protein SpsA, Chain A"/>
    <property type="match status" value="1"/>
</dbReference>
<sequence length="233" mass="26531">MIEKKKVLAIIPARGGSKGIPRKNIIMIEGKPLIQYTIDAAKASKYIDEVHVSTDDEEIASVVSELGLIVKRLRPKHLAEDESKTIDVMIDVLDYYKKQNIGFDIVVLLQPTQPLRKGFHIDEALENFLDHNEESVVSVSLVDEHPILMREINENGKLLPLLNASSTVRRQDFTPFYIVNGAIYVNKASELTLSTSLNDNLRPYIIDRRYHVDIDTYKDLKTFELLLDEEGEQ</sequence>
<proteinExistence type="predicted"/>
<dbReference type="RefSeq" id="WP_089986765.1">
    <property type="nucleotide sequence ID" value="NZ_FMVP01000011.1"/>
</dbReference>
<evidence type="ECO:0000313" key="2">
    <source>
        <dbReference type="Proteomes" id="UP000199410"/>
    </source>
</evidence>
<dbReference type="SUPFAM" id="SSF53448">
    <property type="entry name" value="Nucleotide-diphospho-sugar transferases"/>
    <property type="match status" value="1"/>
</dbReference>
<keyword evidence="1" id="KW-0808">Transferase</keyword>
<dbReference type="GO" id="GO:0008781">
    <property type="term" value="F:N-acylneuraminate cytidylyltransferase activity"/>
    <property type="evidence" value="ECO:0007669"/>
    <property type="project" value="TreeGrafter"/>
</dbReference>
<gene>
    <name evidence="1" type="ORF">SAMN02787113_03156</name>
</gene>
<dbReference type="EMBL" id="FOEL01000011">
    <property type="protein sequence ID" value="SER16927.1"/>
    <property type="molecule type" value="Genomic_DNA"/>
</dbReference>
<dbReference type="PANTHER" id="PTHR21485:SF6">
    <property type="entry name" value="N-ACYLNEURAMINATE CYTIDYLYLTRANSFERASE-RELATED"/>
    <property type="match status" value="1"/>
</dbReference>
<dbReference type="PANTHER" id="PTHR21485">
    <property type="entry name" value="HAD SUPERFAMILY MEMBERS CMAS AND KDSC"/>
    <property type="match status" value="1"/>
</dbReference>
<organism evidence="1 2">
    <name type="scientific">Lysinibacillus fusiformis</name>
    <dbReference type="NCBI Taxonomy" id="28031"/>
    <lineage>
        <taxon>Bacteria</taxon>
        <taxon>Bacillati</taxon>
        <taxon>Bacillota</taxon>
        <taxon>Bacilli</taxon>
        <taxon>Bacillales</taxon>
        <taxon>Bacillaceae</taxon>
        <taxon>Lysinibacillus</taxon>
    </lineage>
</organism>
<reference evidence="1 2" key="1">
    <citation type="submission" date="2016-10" db="EMBL/GenBank/DDBJ databases">
        <authorList>
            <person name="Varghese N."/>
            <person name="Submissions S."/>
        </authorList>
    </citation>
    <scope>NUCLEOTIDE SEQUENCE [LARGE SCALE GENOMIC DNA]</scope>
    <source>
        <strain evidence="1 2">TC-13</strain>
    </source>
</reference>
<dbReference type="InterPro" id="IPR003329">
    <property type="entry name" value="Cytidylyl_trans"/>
</dbReference>